<dbReference type="Pfam" id="PF24626">
    <property type="entry name" value="SH3_Tf2-1"/>
    <property type="match status" value="1"/>
</dbReference>
<accession>A0A9Q3PF82</accession>
<feature type="domain" description="Tf2-1-like SH3-like" evidence="1">
    <location>
        <begin position="25"/>
        <end position="86"/>
    </location>
</feature>
<dbReference type="AlphaFoldDB" id="A0A9Q3PF82"/>
<proteinExistence type="predicted"/>
<evidence type="ECO:0000313" key="3">
    <source>
        <dbReference type="Proteomes" id="UP000765509"/>
    </source>
</evidence>
<dbReference type="Gene3D" id="2.40.50.40">
    <property type="match status" value="1"/>
</dbReference>
<evidence type="ECO:0000313" key="2">
    <source>
        <dbReference type="EMBL" id="MBW0559025.1"/>
    </source>
</evidence>
<reference evidence="2" key="1">
    <citation type="submission" date="2021-03" db="EMBL/GenBank/DDBJ databases">
        <title>Draft genome sequence of rust myrtle Austropuccinia psidii MF-1, a brazilian biotype.</title>
        <authorList>
            <person name="Quecine M.C."/>
            <person name="Pachon D.M.R."/>
            <person name="Bonatelli M.L."/>
            <person name="Correr F.H."/>
            <person name="Franceschini L.M."/>
            <person name="Leite T.F."/>
            <person name="Margarido G.R.A."/>
            <person name="Almeida C.A."/>
            <person name="Ferrarezi J.A."/>
            <person name="Labate C.A."/>
        </authorList>
    </citation>
    <scope>NUCLEOTIDE SEQUENCE</scope>
    <source>
        <strain evidence="2">MF-1</strain>
    </source>
</reference>
<name>A0A9Q3PF82_9BASI</name>
<keyword evidence="3" id="KW-1185">Reference proteome</keyword>
<dbReference type="Proteomes" id="UP000765509">
    <property type="component" value="Unassembled WGS sequence"/>
</dbReference>
<evidence type="ECO:0000259" key="1">
    <source>
        <dbReference type="Pfam" id="PF24626"/>
    </source>
</evidence>
<dbReference type="OrthoDB" id="3064439at2759"/>
<gene>
    <name evidence="2" type="ORF">O181_098740</name>
</gene>
<sequence>MEDSFAYAKDKWDKSHANTDFKVEDLVHVSTTNFNHIKGRKKLKDSFEGTFVIKALHGENAVEVELSEELSNENPTFPVSSIKPYKSSDSEKFPLRKKIPKAIPPVEPCGSKKIIEVLKERNLRTNKVREYLVRYSDLTCEDEWLPEKDIPEANKILRRFRHNRNNNITK</sequence>
<comment type="caution">
    <text evidence="2">The sequence shown here is derived from an EMBL/GenBank/DDBJ whole genome shotgun (WGS) entry which is preliminary data.</text>
</comment>
<dbReference type="InterPro" id="IPR056924">
    <property type="entry name" value="SH3_Tf2-1"/>
</dbReference>
<organism evidence="2 3">
    <name type="scientific">Austropuccinia psidii MF-1</name>
    <dbReference type="NCBI Taxonomy" id="1389203"/>
    <lineage>
        <taxon>Eukaryota</taxon>
        <taxon>Fungi</taxon>
        <taxon>Dikarya</taxon>
        <taxon>Basidiomycota</taxon>
        <taxon>Pucciniomycotina</taxon>
        <taxon>Pucciniomycetes</taxon>
        <taxon>Pucciniales</taxon>
        <taxon>Sphaerophragmiaceae</taxon>
        <taxon>Austropuccinia</taxon>
    </lineage>
</organism>
<protein>
    <recommendedName>
        <fullName evidence="1">Tf2-1-like SH3-like domain-containing protein</fullName>
    </recommendedName>
</protein>
<dbReference type="EMBL" id="AVOT02067526">
    <property type="protein sequence ID" value="MBW0559025.1"/>
    <property type="molecule type" value="Genomic_DNA"/>
</dbReference>